<evidence type="ECO:0000256" key="3">
    <source>
        <dbReference type="ARBA" id="ARBA00022741"/>
    </source>
</evidence>
<dbReference type="SUPFAM" id="SSF52540">
    <property type="entry name" value="P-loop containing nucleoside triphosphate hydrolases"/>
    <property type="match status" value="1"/>
</dbReference>
<dbReference type="SMART" id="SM00015">
    <property type="entry name" value="IQ"/>
    <property type="match status" value="4"/>
</dbReference>
<dbReference type="PROSITE" id="PS50011">
    <property type="entry name" value="PROTEIN_KINASE_DOM"/>
    <property type="match status" value="1"/>
</dbReference>
<dbReference type="OrthoDB" id="347657at2759"/>
<keyword evidence="2" id="KW-0808">Transferase</keyword>
<dbReference type="CDD" id="cd23767">
    <property type="entry name" value="IQCD"/>
    <property type="match status" value="2"/>
</dbReference>
<comment type="caution">
    <text evidence="9">The sequence shown here is derived from an EMBL/GenBank/DDBJ whole genome shotgun (WGS) entry which is preliminary data.</text>
</comment>
<dbReference type="GO" id="GO:0005524">
    <property type="term" value="F:ATP binding"/>
    <property type="evidence" value="ECO:0007669"/>
    <property type="project" value="UniProtKB-KW"/>
</dbReference>
<evidence type="ECO:0000256" key="2">
    <source>
        <dbReference type="ARBA" id="ARBA00022679"/>
    </source>
</evidence>
<evidence type="ECO:0000259" key="8">
    <source>
        <dbReference type="PROSITE" id="PS50011"/>
    </source>
</evidence>
<feature type="coiled-coil region" evidence="6">
    <location>
        <begin position="550"/>
        <end position="577"/>
    </location>
</feature>
<protein>
    <recommendedName>
        <fullName evidence="1">non-specific serine/threonine protein kinase</fullName>
        <ecNumber evidence="1">2.7.11.1</ecNumber>
    </recommendedName>
</protein>
<dbReference type="Pfam" id="PF00612">
    <property type="entry name" value="IQ"/>
    <property type="match status" value="4"/>
</dbReference>
<dbReference type="GO" id="GO:0004674">
    <property type="term" value="F:protein serine/threonine kinase activity"/>
    <property type="evidence" value="ECO:0007669"/>
    <property type="project" value="UniProtKB-EC"/>
</dbReference>
<dbReference type="Gene3D" id="1.20.5.190">
    <property type="match status" value="1"/>
</dbReference>
<feature type="domain" description="Protein kinase" evidence="8">
    <location>
        <begin position="75"/>
        <end position="355"/>
    </location>
</feature>
<evidence type="ECO:0000313" key="10">
    <source>
        <dbReference type="Proteomes" id="UP000265618"/>
    </source>
</evidence>
<dbReference type="InterPro" id="IPR011009">
    <property type="entry name" value="Kinase-like_dom_sf"/>
</dbReference>
<keyword evidence="10" id="KW-1185">Reference proteome</keyword>
<dbReference type="Pfam" id="PF00069">
    <property type="entry name" value="Pkinase"/>
    <property type="match status" value="1"/>
</dbReference>
<evidence type="ECO:0000256" key="5">
    <source>
        <dbReference type="ARBA" id="ARBA00022840"/>
    </source>
</evidence>
<evidence type="ECO:0000313" key="9">
    <source>
        <dbReference type="EMBL" id="GIQ86879.1"/>
    </source>
</evidence>
<dbReference type="InterPro" id="IPR000048">
    <property type="entry name" value="IQ_motif_EF-hand-BS"/>
</dbReference>
<evidence type="ECO:0000256" key="6">
    <source>
        <dbReference type="SAM" id="Coils"/>
    </source>
</evidence>
<sequence length="758" mass="86596">MRLENLSKFAATSSPVMRRTARPQRSGFQAPAVNYRTQQGQELQAFPEGGYEADTRDVVAELSQIRSAEDLVIDHSRVLSLKRGDLAIIKSETFHCTPAADHLQDVPLVVKRLECVDRRTYDLKVYEADSLARFAGHPNILTLYSYWSEKPSNPYTYKTLVLLTEEGVLGDLRRTVVDNPVRPSATQCLLYGADLLKGISALHNVNIVHGRIKPVSVMLDAGNHAMLGELGRTELDSARQTHQLFSKVLIGDAIPHTLVYWAPELLTLKKYGKEVDMWALGVTLYELATGRHPFDTSNEVAFRDDVISANVDWEPFRDAPEHRLLASLIKMMLRLNPEERITASEALSLIQRPFALKIQAAWRGYRCRRDWLALRRTVVLIQSHMRRYLTRKRFSQLLSTRRTNAATLIASYWRGHKQRTRFTQQVEAICKCQALVISRQTRQAYLRFRANVIIAQSYVRRYLARQWYRKVQVRRRDMEAKLLAIQTMVQKYNEGFVDFQAQLSERIEPADPEDAASVLPVSFEHLRSFEDFELSQPPPEYGSIVCLPKLRSASSLIGQLRTDNESLQNRIRENESQSVEHDRDQEALKEELGSKYFELDPMIESLKKSLARVEQQCRRAIALPVSLAHEYAYSRWEKTHEPDNRVENVLEDDEAQYRALSPSIDMALCNGSPCFVSEVVVCPGECGPAVCEVYTATVPDQWVLCCSYKCSRDTRQVYQLPGEQTGLTQIRLRFPSNIRGGNIVSVRHVEVKGLVLEQ</sequence>
<reference evidence="9 10" key="1">
    <citation type="journal article" date="2018" name="PLoS ONE">
        <title>The draft genome of Kipferlia bialata reveals reductive genome evolution in fornicate parasites.</title>
        <authorList>
            <person name="Tanifuji G."/>
            <person name="Takabayashi S."/>
            <person name="Kume K."/>
            <person name="Takagi M."/>
            <person name="Nakayama T."/>
            <person name="Kamikawa R."/>
            <person name="Inagaki Y."/>
            <person name="Hashimoto T."/>
        </authorList>
    </citation>
    <scope>NUCLEOTIDE SEQUENCE [LARGE SCALE GENOMIC DNA]</scope>
    <source>
        <strain evidence="9">NY0173</strain>
    </source>
</reference>
<accession>A0A9K3GK60</accession>
<feature type="region of interest" description="Disordered" evidence="7">
    <location>
        <begin position="1"/>
        <end position="27"/>
    </location>
</feature>
<evidence type="ECO:0000256" key="7">
    <source>
        <dbReference type="SAM" id="MobiDB-lite"/>
    </source>
</evidence>
<keyword evidence="3" id="KW-0547">Nucleotide-binding</keyword>
<dbReference type="SUPFAM" id="SSF56112">
    <property type="entry name" value="Protein kinase-like (PK-like)"/>
    <property type="match status" value="1"/>
</dbReference>
<dbReference type="InterPro" id="IPR000719">
    <property type="entry name" value="Prot_kinase_dom"/>
</dbReference>
<dbReference type="Gene3D" id="1.10.510.10">
    <property type="entry name" value="Transferase(Phosphotransferase) domain 1"/>
    <property type="match status" value="1"/>
</dbReference>
<gene>
    <name evidence="9" type="ORF">KIPB_008809</name>
</gene>
<dbReference type="AlphaFoldDB" id="A0A9K3GK60"/>
<dbReference type="EC" id="2.7.11.1" evidence="1"/>
<evidence type="ECO:0000256" key="1">
    <source>
        <dbReference type="ARBA" id="ARBA00012513"/>
    </source>
</evidence>
<keyword evidence="6" id="KW-0175">Coiled coil</keyword>
<keyword evidence="4" id="KW-0418">Kinase</keyword>
<dbReference type="PANTHER" id="PTHR43671:SF13">
    <property type="entry name" value="SERINE_THREONINE-PROTEIN KINASE NEK2"/>
    <property type="match status" value="1"/>
</dbReference>
<organism evidence="9 10">
    <name type="scientific">Kipferlia bialata</name>
    <dbReference type="NCBI Taxonomy" id="797122"/>
    <lineage>
        <taxon>Eukaryota</taxon>
        <taxon>Metamonada</taxon>
        <taxon>Carpediemonas-like organisms</taxon>
        <taxon>Kipferlia</taxon>
    </lineage>
</organism>
<dbReference type="InterPro" id="IPR027417">
    <property type="entry name" value="P-loop_NTPase"/>
</dbReference>
<name>A0A9K3GK60_9EUKA</name>
<dbReference type="InterPro" id="IPR050660">
    <property type="entry name" value="NEK_Ser/Thr_kinase"/>
</dbReference>
<dbReference type="Proteomes" id="UP000265618">
    <property type="component" value="Unassembled WGS sequence"/>
</dbReference>
<dbReference type="PROSITE" id="PS50096">
    <property type="entry name" value="IQ"/>
    <property type="match status" value="4"/>
</dbReference>
<proteinExistence type="predicted"/>
<evidence type="ECO:0000256" key="4">
    <source>
        <dbReference type="ARBA" id="ARBA00022777"/>
    </source>
</evidence>
<keyword evidence="5" id="KW-0067">ATP-binding</keyword>
<dbReference type="PANTHER" id="PTHR43671">
    <property type="entry name" value="SERINE/THREONINE-PROTEIN KINASE NEK"/>
    <property type="match status" value="1"/>
</dbReference>
<dbReference type="EMBL" id="BDIP01002822">
    <property type="protein sequence ID" value="GIQ86879.1"/>
    <property type="molecule type" value="Genomic_DNA"/>
</dbReference>